<dbReference type="InterPro" id="IPR056471">
    <property type="entry name" value="HD-CE"/>
</dbReference>
<feature type="domain" description="HD-CE" evidence="5">
    <location>
        <begin position="52"/>
        <end position="312"/>
    </location>
</feature>
<dbReference type="InterPro" id="IPR001404">
    <property type="entry name" value="Hsp90_fam"/>
</dbReference>
<dbReference type="InterPro" id="IPR020575">
    <property type="entry name" value="Hsp90_N"/>
</dbReference>
<gene>
    <name evidence="6" type="ORF">M0L20_14915</name>
</gene>
<evidence type="ECO:0000256" key="4">
    <source>
        <dbReference type="ARBA" id="ARBA00023186"/>
    </source>
</evidence>
<protein>
    <submittedName>
        <fullName evidence="6">ATP-binding protein</fullName>
    </submittedName>
</protein>
<evidence type="ECO:0000256" key="1">
    <source>
        <dbReference type="ARBA" id="ARBA00008239"/>
    </source>
</evidence>
<evidence type="ECO:0000256" key="3">
    <source>
        <dbReference type="ARBA" id="ARBA00022840"/>
    </source>
</evidence>
<dbReference type="SUPFAM" id="SSF55874">
    <property type="entry name" value="ATPase domain of HSP90 chaperone/DNA topoisomerase II/histidine kinase"/>
    <property type="match status" value="1"/>
</dbReference>
<proteinExistence type="inferred from homology"/>
<reference evidence="6 7" key="1">
    <citation type="submission" date="2022-04" db="EMBL/GenBank/DDBJ databases">
        <title>Spirosoma sp. strain RP8 genome sequencing and assembly.</title>
        <authorList>
            <person name="Jung Y."/>
        </authorList>
    </citation>
    <scope>NUCLEOTIDE SEQUENCE [LARGE SCALE GENOMIC DNA]</scope>
    <source>
        <strain evidence="6 7">RP8</strain>
    </source>
</reference>
<dbReference type="GO" id="GO:0005524">
    <property type="term" value="F:ATP binding"/>
    <property type="evidence" value="ECO:0007669"/>
    <property type="project" value="UniProtKB-KW"/>
</dbReference>
<evidence type="ECO:0000256" key="2">
    <source>
        <dbReference type="ARBA" id="ARBA00022741"/>
    </source>
</evidence>
<comment type="similarity">
    <text evidence="1">Belongs to the heat shock protein 90 family.</text>
</comment>
<dbReference type="RefSeq" id="WP_248477744.1">
    <property type="nucleotide sequence ID" value="NZ_JALPRF010000002.1"/>
</dbReference>
<evidence type="ECO:0000259" key="5">
    <source>
        <dbReference type="Pfam" id="PF24391"/>
    </source>
</evidence>
<keyword evidence="3 6" id="KW-0067">ATP-binding</keyword>
<comment type="caution">
    <text evidence="6">The sequence shown here is derived from an EMBL/GenBank/DDBJ whole genome shotgun (WGS) entry which is preliminary data.</text>
</comment>
<dbReference type="Pfam" id="PF13589">
    <property type="entry name" value="HATPase_c_3"/>
    <property type="match status" value="1"/>
</dbReference>
<keyword evidence="4" id="KW-0143">Chaperone</keyword>
<keyword evidence="7" id="KW-1185">Reference proteome</keyword>
<evidence type="ECO:0000313" key="6">
    <source>
        <dbReference type="EMBL" id="MCK8493158.1"/>
    </source>
</evidence>
<sequence>MDSYERTSLWQKTLAYQGQEDPHNAERETLRNAYKLFRDKAQILASEINRSLPDFTVHDITHIDALWEMADLVTDCPYPLTPTEAFVLGGAFLIHDLGMGLAAYQNGIEQLRDNQTWKDTLAAILKRNGQSPNTPLENISTAFLNEADSVMLRTLHAKHAVSLAESPFIYNGNQYYLIENLELRQSFGHYIGQIAYSHWWDIDKLEAEFYHFSGVAGKFPNDWTVDLLKLACLIRVADVTQIDDRRAPLFLQILRKPYGYSRQHWDFQSNLNQPIRSNGRLRYTSKAPFRESDVDSFWTCYETLQVVDKELNDVDALLTSTRPNARLNVFGVEGVGTLHHLVKLIRVDGWTPIDTSVKVANVADLVGKLGGEQLYSKDKFIPIRELVQNSLDALQARRLLDGNSQDWGDILIKFDEDKFGCYIEIEDNGVGMSSQVITKSFLNFGESFWSSSLMHEELPGLESSNFNPVGKYGIGFYSVFMLGNRVIVRTRKYDAGRNDTLVLDFKNNVNKRPLLRKALRAEELKDGGTSIKIWLPDFRLFQNDSDGILKPSNFINKEYLEVLLKMNFPSISANLSFKIGTDNPQKIVSSNDWLKIEPLELMQRLFKETDYKNSSEEDKNKLAHYLDNMKIITNKDNKILGRAFIYENEFFQLGTGILKGAVTVGGIASNSLNGIGGILIGNSIMASRELALPDIDEETLSNWASEQAYLIEQKKHLFTQETLLSLAGNVHNLRGNIQNLPFCYVNDKILNCTELKNYISEKDLTEIIISERWLFGEHKYYKLPPNLSLFYIMEPMHSYVIKDKYLSRQIHWPAQNSYEWFYSRLRGLFLETIAEVWNISKLEELMGRNGVFYENEKNSIEIQDEEGQLIKVDTHKIIKPFRN</sequence>
<organism evidence="6 7">
    <name type="scientific">Spirosoma liriopis</name>
    <dbReference type="NCBI Taxonomy" id="2937440"/>
    <lineage>
        <taxon>Bacteria</taxon>
        <taxon>Pseudomonadati</taxon>
        <taxon>Bacteroidota</taxon>
        <taxon>Cytophagia</taxon>
        <taxon>Cytophagales</taxon>
        <taxon>Cytophagaceae</taxon>
        <taxon>Spirosoma</taxon>
    </lineage>
</organism>
<dbReference type="EMBL" id="JALPRF010000002">
    <property type="protein sequence ID" value="MCK8493158.1"/>
    <property type="molecule type" value="Genomic_DNA"/>
</dbReference>
<keyword evidence="2" id="KW-0547">Nucleotide-binding</keyword>
<evidence type="ECO:0000313" key="7">
    <source>
        <dbReference type="Proteomes" id="UP001202180"/>
    </source>
</evidence>
<dbReference type="Proteomes" id="UP001202180">
    <property type="component" value="Unassembled WGS sequence"/>
</dbReference>
<accession>A0ABT0HLX3</accession>
<dbReference type="Pfam" id="PF24391">
    <property type="entry name" value="HD-CE"/>
    <property type="match status" value="1"/>
</dbReference>
<dbReference type="PANTHER" id="PTHR11528">
    <property type="entry name" value="HEAT SHOCK PROTEIN 90 FAMILY MEMBER"/>
    <property type="match status" value="1"/>
</dbReference>
<name>A0ABT0HLX3_9BACT</name>
<dbReference type="PRINTS" id="PR00775">
    <property type="entry name" value="HEATSHOCK90"/>
</dbReference>
<dbReference type="Gene3D" id="3.30.565.10">
    <property type="entry name" value="Histidine kinase-like ATPase, C-terminal domain"/>
    <property type="match status" value="1"/>
</dbReference>
<dbReference type="InterPro" id="IPR036890">
    <property type="entry name" value="HATPase_C_sf"/>
</dbReference>